<evidence type="ECO:0000256" key="5">
    <source>
        <dbReference type="ARBA" id="ARBA00023002"/>
    </source>
</evidence>
<dbReference type="OMA" id="IPEKSQM"/>
<keyword evidence="10" id="KW-0812">Transmembrane</keyword>
<dbReference type="GO" id="GO:0008395">
    <property type="term" value="F:steroid hydroxylase activity"/>
    <property type="evidence" value="ECO:0007669"/>
    <property type="project" value="TreeGrafter"/>
</dbReference>
<dbReference type="Gene3D" id="1.10.630.10">
    <property type="entry name" value="Cytochrome P450"/>
    <property type="match status" value="1"/>
</dbReference>
<accession>A0A226DUT6</accession>
<dbReference type="GO" id="GO:0005737">
    <property type="term" value="C:cytoplasm"/>
    <property type="evidence" value="ECO:0007669"/>
    <property type="project" value="TreeGrafter"/>
</dbReference>
<dbReference type="EMBL" id="LNIX01000011">
    <property type="protein sequence ID" value="OXA48574.1"/>
    <property type="molecule type" value="Genomic_DNA"/>
</dbReference>
<comment type="cofactor">
    <cofactor evidence="1 8">
        <name>heme</name>
        <dbReference type="ChEBI" id="CHEBI:30413"/>
    </cofactor>
</comment>
<dbReference type="Proteomes" id="UP000198287">
    <property type="component" value="Unassembled WGS sequence"/>
</dbReference>
<dbReference type="InterPro" id="IPR050182">
    <property type="entry name" value="Cytochrome_P450_fam2"/>
</dbReference>
<dbReference type="GO" id="GO:0020037">
    <property type="term" value="F:heme binding"/>
    <property type="evidence" value="ECO:0007669"/>
    <property type="project" value="InterPro"/>
</dbReference>
<keyword evidence="12" id="KW-1185">Reference proteome</keyword>
<gene>
    <name evidence="11" type="ORF">Fcan01_16751</name>
</gene>
<organism evidence="11 12">
    <name type="scientific">Folsomia candida</name>
    <name type="common">Springtail</name>
    <dbReference type="NCBI Taxonomy" id="158441"/>
    <lineage>
        <taxon>Eukaryota</taxon>
        <taxon>Metazoa</taxon>
        <taxon>Ecdysozoa</taxon>
        <taxon>Arthropoda</taxon>
        <taxon>Hexapoda</taxon>
        <taxon>Collembola</taxon>
        <taxon>Entomobryomorpha</taxon>
        <taxon>Isotomoidea</taxon>
        <taxon>Isotomidae</taxon>
        <taxon>Proisotominae</taxon>
        <taxon>Folsomia</taxon>
    </lineage>
</organism>
<dbReference type="InterPro" id="IPR017972">
    <property type="entry name" value="Cyt_P450_CS"/>
</dbReference>
<proteinExistence type="inferred from homology"/>
<evidence type="ECO:0000256" key="6">
    <source>
        <dbReference type="ARBA" id="ARBA00023004"/>
    </source>
</evidence>
<dbReference type="AlphaFoldDB" id="A0A226DUT6"/>
<feature type="binding site" description="axial binding residue" evidence="8">
    <location>
        <position position="471"/>
    </location>
    <ligand>
        <name>heme</name>
        <dbReference type="ChEBI" id="CHEBI:30413"/>
    </ligand>
    <ligandPart>
        <name>Fe</name>
        <dbReference type="ChEBI" id="CHEBI:18248"/>
    </ligandPart>
</feature>
<dbReference type="SUPFAM" id="SSF48264">
    <property type="entry name" value="Cytochrome P450"/>
    <property type="match status" value="1"/>
</dbReference>
<keyword evidence="10" id="KW-0472">Membrane</keyword>
<dbReference type="FunFam" id="1.10.630.10:FF:000036">
    <property type="entry name" value="CYtochrome P450 family"/>
    <property type="match status" value="1"/>
</dbReference>
<dbReference type="GO" id="GO:0016712">
    <property type="term" value="F:oxidoreductase activity, acting on paired donors, with incorporation or reduction of molecular oxygen, reduced flavin or flavoprotein as one donor, and incorporation of one atom of oxygen"/>
    <property type="evidence" value="ECO:0007669"/>
    <property type="project" value="TreeGrafter"/>
</dbReference>
<keyword evidence="3 8" id="KW-0349">Heme</keyword>
<name>A0A226DUT6_FOLCA</name>
<keyword evidence="5 9" id="KW-0560">Oxidoreductase</keyword>
<keyword evidence="4 8" id="KW-0479">Metal-binding</keyword>
<keyword evidence="10" id="KW-1133">Transmembrane helix</keyword>
<protein>
    <submittedName>
        <fullName evidence="11">Cytochrome P450 2J5</fullName>
    </submittedName>
</protein>
<evidence type="ECO:0000256" key="3">
    <source>
        <dbReference type="ARBA" id="ARBA00022617"/>
    </source>
</evidence>
<dbReference type="PANTHER" id="PTHR24300:SF376">
    <property type="entry name" value="CYTOCHROME P450 15A1"/>
    <property type="match status" value="1"/>
</dbReference>
<evidence type="ECO:0000256" key="7">
    <source>
        <dbReference type="ARBA" id="ARBA00023033"/>
    </source>
</evidence>
<dbReference type="GO" id="GO:0005506">
    <property type="term" value="F:iron ion binding"/>
    <property type="evidence" value="ECO:0007669"/>
    <property type="project" value="InterPro"/>
</dbReference>
<evidence type="ECO:0000256" key="1">
    <source>
        <dbReference type="ARBA" id="ARBA00001971"/>
    </source>
</evidence>
<evidence type="ECO:0000256" key="9">
    <source>
        <dbReference type="RuleBase" id="RU000461"/>
    </source>
</evidence>
<evidence type="ECO:0000256" key="10">
    <source>
        <dbReference type="SAM" id="Phobius"/>
    </source>
</evidence>
<sequence length="529" mass="60186">MVTVSKTWVITKYLVELIIKMVVSLPILIALVVGASLYYVFISRRKNKGKLDGKIPSGPWGLPLFGNMLQLDKTSPFLQYDKWAQKYGDIFSVTIFGTPTYVVSDPKMVKEMFSQEPAFAGRFNVGDDVPFNEFYPTSGKVHGVINTEGKDWEDIRRFTLRQLRDFGFGKSTMEGLIMEELKEVLDWMKSNEGKPLTDIKAKMTIAVVNSLWMVISGNRYKHDDPRILALSHDLTKAMEEAASDGAIVFLFPWLEKLGYKGFTSFRNYVDKMRVVFTRAVEEHKETYSADYARDFIDVFLKEVKSCKDSDSAFYKDFGERQLITVVKDLFEAGTETSSTTLSWIFLYMATFPEVQKKMQKEIDDMVGTSRLCGLSDRPSLPYVEAFIAEALRFSSIVPAGVAHRALFDVVYKGYAFPKGTAIFPNLYGIHFNPKIFTDPQSFKPERFLSPDGKTFKKHEALMPFSIGRRQCAGETLARDTLFLYTANIFQRFFVKFDPTDSNANPGLKTSASFLLTPQPYKIVLKDRLA</sequence>
<dbReference type="PROSITE" id="PS00086">
    <property type="entry name" value="CYTOCHROME_P450"/>
    <property type="match status" value="1"/>
</dbReference>
<dbReference type="PRINTS" id="PR00463">
    <property type="entry name" value="EP450I"/>
</dbReference>
<dbReference type="OrthoDB" id="6365766at2759"/>
<dbReference type="InterPro" id="IPR001128">
    <property type="entry name" value="Cyt_P450"/>
</dbReference>
<evidence type="ECO:0000313" key="11">
    <source>
        <dbReference type="EMBL" id="OXA48574.1"/>
    </source>
</evidence>
<comment type="caution">
    <text evidence="11">The sequence shown here is derived from an EMBL/GenBank/DDBJ whole genome shotgun (WGS) entry which is preliminary data.</text>
</comment>
<dbReference type="InterPro" id="IPR036396">
    <property type="entry name" value="Cyt_P450_sf"/>
</dbReference>
<dbReference type="PANTHER" id="PTHR24300">
    <property type="entry name" value="CYTOCHROME P450 508A4-RELATED"/>
    <property type="match status" value="1"/>
</dbReference>
<keyword evidence="6 8" id="KW-0408">Iron</keyword>
<dbReference type="GO" id="GO:0006805">
    <property type="term" value="P:xenobiotic metabolic process"/>
    <property type="evidence" value="ECO:0007669"/>
    <property type="project" value="TreeGrafter"/>
</dbReference>
<keyword evidence="7 9" id="KW-0503">Monooxygenase</keyword>
<evidence type="ECO:0000256" key="2">
    <source>
        <dbReference type="ARBA" id="ARBA00010617"/>
    </source>
</evidence>
<dbReference type="STRING" id="158441.A0A226DUT6"/>
<evidence type="ECO:0000256" key="8">
    <source>
        <dbReference type="PIRSR" id="PIRSR602401-1"/>
    </source>
</evidence>
<evidence type="ECO:0000256" key="4">
    <source>
        <dbReference type="ARBA" id="ARBA00022723"/>
    </source>
</evidence>
<reference evidence="11 12" key="1">
    <citation type="submission" date="2015-12" db="EMBL/GenBank/DDBJ databases">
        <title>The genome of Folsomia candida.</title>
        <authorList>
            <person name="Faddeeva A."/>
            <person name="Derks M.F."/>
            <person name="Anvar Y."/>
            <person name="Smit S."/>
            <person name="Van Straalen N."/>
            <person name="Roelofs D."/>
        </authorList>
    </citation>
    <scope>NUCLEOTIDE SEQUENCE [LARGE SCALE GENOMIC DNA]</scope>
    <source>
        <strain evidence="11 12">VU population</strain>
        <tissue evidence="11">Whole body</tissue>
    </source>
</reference>
<dbReference type="Pfam" id="PF00067">
    <property type="entry name" value="p450"/>
    <property type="match status" value="1"/>
</dbReference>
<comment type="similarity">
    <text evidence="2 9">Belongs to the cytochrome P450 family.</text>
</comment>
<feature type="transmembrane region" description="Helical" evidence="10">
    <location>
        <begin position="17"/>
        <end position="41"/>
    </location>
</feature>
<dbReference type="InterPro" id="IPR002401">
    <property type="entry name" value="Cyt_P450_E_grp-I"/>
</dbReference>
<dbReference type="PRINTS" id="PR00385">
    <property type="entry name" value="P450"/>
</dbReference>
<evidence type="ECO:0000313" key="12">
    <source>
        <dbReference type="Proteomes" id="UP000198287"/>
    </source>
</evidence>
<dbReference type="GO" id="GO:0006082">
    <property type="term" value="P:organic acid metabolic process"/>
    <property type="evidence" value="ECO:0007669"/>
    <property type="project" value="TreeGrafter"/>
</dbReference>